<reference evidence="2" key="1">
    <citation type="journal article" date="2016" name="Nature">
        <title>Genome evolution in the allotetraploid frog Xenopus laevis.</title>
        <authorList>
            <person name="Session A.M."/>
            <person name="Uno Y."/>
            <person name="Kwon T."/>
            <person name="Chapman J.A."/>
            <person name="Toyoda A."/>
            <person name="Takahashi S."/>
            <person name="Fukui A."/>
            <person name="Hikosaka A."/>
            <person name="Suzuki A."/>
            <person name="Kondo M."/>
            <person name="van Heeringen S.J."/>
            <person name="Quigley I."/>
            <person name="Heinz S."/>
            <person name="Ogino H."/>
            <person name="Ochi H."/>
            <person name="Hellsten U."/>
            <person name="Lyons J.B."/>
            <person name="Simakov O."/>
            <person name="Putnam N."/>
            <person name="Stites J."/>
            <person name="Kuroki Y."/>
            <person name="Tanaka T."/>
            <person name="Michiue T."/>
            <person name="Watanabe M."/>
            <person name="Bogdanovic O."/>
            <person name="Lister R."/>
            <person name="Georgiou G."/>
            <person name="Paranjpe S.S."/>
            <person name="van Kruijsbergen I."/>
            <person name="Shu S."/>
            <person name="Carlson J."/>
            <person name="Kinoshita T."/>
            <person name="Ohta Y."/>
            <person name="Mawaribuchi S."/>
            <person name="Jenkins J."/>
            <person name="Grimwood J."/>
            <person name="Schmutz J."/>
            <person name="Mitros T."/>
            <person name="Mozaffari S.V."/>
            <person name="Suzuki Y."/>
            <person name="Haramoto Y."/>
            <person name="Yamamoto T.S."/>
            <person name="Takagi C."/>
            <person name="Heald R."/>
            <person name="Miller K."/>
            <person name="Haudenschild C."/>
            <person name="Kitzman J."/>
            <person name="Nakayama T."/>
            <person name="Izutsu Y."/>
            <person name="Robert J."/>
            <person name="Fortriede J."/>
            <person name="Burns K."/>
            <person name="Lotay V."/>
            <person name="Karimi K."/>
            <person name="Yasuoka Y."/>
            <person name="Dichmann D.S."/>
            <person name="Flajnik M.F."/>
            <person name="Houston D.W."/>
            <person name="Shendure J."/>
            <person name="DuPasquier L."/>
            <person name="Vize P.D."/>
            <person name="Zorn A.M."/>
            <person name="Ito M."/>
            <person name="Marcotte E.M."/>
            <person name="Wallingford J.B."/>
            <person name="Ito Y."/>
            <person name="Asashima M."/>
            <person name="Ueno N."/>
            <person name="Matsuda Y."/>
            <person name="Veenstra G.J."/>
            <person name="Fujiyama A."/>
            <person name="Harland R.M."/>
            <person name="Taira M."/>
            <person name="Rokhsar D.S."/>
        </authorList>
    </citation>
    <scope>NUCLEOTIDE SEQUENCE [LARGE SCALE GENOMIC DNA]</scope>
    <source>
        <strain evidence="2">J</strain>
    </source>
</reference>
<organism evidence="1 2">
    <name type="scientific">Xenopus laevis</name>
    <name type="common">African clawed frog</name>
    <dbReference type="NCBI Taxonomy" id="8355"/>
    <lineage>
        <taxon>Eukaryota</taxon>
        <taxon>Metazoa</taxon>
        <taxon>Chordata</taxon>
        <taxon>Craniata</taxon>
        <taxon>Vertebrata</taxon>
        <taxon>Euteleostomi</taxon>
        <taxon>Amphibia</taxon>
        <taxon>Batrachia</taxon>
        <taxon>Anura</taxon>
        <taxon>Pipoidea</taxon>
        <taxon>Pipidae</taxon>
        <taxon>Xenopodinae</taxon>
        <taxon>Xenopus</taxon>
        <taxon>Xenopus</taxon>
    </lineage>
</organism>
<accession>A0A974CMD9</accession>
<name>A0A974CMD9_XENLA</name>
<evidence type="ECO:0000313" key="1">
    <source>
        <dbReference type="EMBL" id="OCT76058.1"/>
    </source>
</evidence>
<protein>
    <submittedName>
        <fullName evidence="1">Uncharacterized protein</fullName>
    </submittedName>
</protein>
<gene>
    <name evidence="1" type="ORF">XELAEV_18031246mg</name>
</gene>
<proteinExistence type="predicted"/>
<dbReference type="AlphaFoldDB" id="A0A974CMD9"/>
<evidence type="ECO:0000313" key="2">
    <source>
        <dbReference type="Proteomes" id="UP000694892"/>
    </source>
</evidence>
<dbReference type="Proteomes" id="UP000694892">
    <property type="component" value="Chromosome 6L"/>
</dbReference>
<dbReference type="EMBL" id="CM004476">
    <property type="protein sequence ID" value="OCT76058.1"/>
    <property type="molecule type" value="Genomic_DNA"/>
</dbReference>
<sequence>MAHTGRQGRAKVLLHPRQGFNQCPPPSPALPFPTLPPKIHHIALKHLCTCASSPILPHVPEPAAANPLYCLQSVPVPASAKKYTLLPPYMYLCQQQPNIHHIICLPVQVAAKILPTNMYLCQQLPKGSRGVILSGTGDL</sequence>